<dbReference type="Pfam" id="PF01614">
    <property type="entry name" value="IclR_C"/>
    <property type="match status" value="1"/>
</dbReference>
<comment type="caution">
    <text evidence="7">The sequence shown here is derived from an EMBL/GenBank/DDBJ whole genome shotgun (WGS) entry which is preliminary data.</text>
</comment>
<dbReference type="PANTHER" id="PTHR30136">
    <property type="entry name" value="HELIX-TURN-HELIX TRANSCRIPTIONAL REGULATOR, ICLR FAMILY"/>
    <property type="match status" value="1"/>
</dbReference>
<name>A0A1E3AVS2_9FIRM</name>
<proteinExistence type="predicted"/>
<dbReference type="PANTHER" id="PTHR30136:SF24">
    <property type="entry name" value="HTH-TYPE TRANSCRIPTIONAL REPRESSOR ALLR"/>
    <property type="match status" value="1"/>
</dbReference>
<keyword evidence="2" id="KW-0238">DNA-binding</keyword>
<keyword evidence="3" id="KW-0804">Transcription</keyword>
<evidence type="ECO:0000259" key="5">
    <source>
        <dbReference type="PROSITE" id="PS51078"/>
    </source>
</evidence>
<evidence type="ECO:0000313" key="8">
    <source>
        <dbReference type="EMBL" id="ODR54620.1"/>
    </source>
</evidence>
<evidence type="ECO:0000313" key="6">
    <source>
        <dbReference type="EMBL" id="ODM06144.1"/>
    </source>
</evidence>
<dbReference type="InterPro" id="IPR005471">
    <property type="entry name" value="Tscrpt_reg_IclR_N"/>
</dbReference>
<dbReference type="InterPro" id="IPR050707">
    <property type="entry name" value="HTH_MetabolicPath_Reg"/>
</dbReference>
<dbReference type="PROSITE" id="PS51078">
    <property type="entry name" value="ICLR_ED"/>
    <property type="match status" value="1"/>
</dbReference>
<keyword evidence="10" id="KW-1185">Reference proteome</keyword>
<dbReference type="EMBL" id="MEHD01000025">
    <property type="protein sequence ID" value="ODR54620.1"/>
    <property type="molecule type" value="Genomic_DNA"/>
</dbReference>
<sequence length="260" mass="29494">MREQNHRSTSRVLDIFELLSLSENGLTLTELAAKLDAPKSSIFPIIHTMEERQFVKCDATTNKYKIGHKAYLTGGTFESEKPIFEYIKCQMKEVADNCNETCNLGILVGSLVTYAAICESRNPFGYRAYVGVRFPAYCSGIGKALLLYKTKEELMELYPEGLKKYTENTITSFDELYAQLQKAKEEGFTYESEEAREEIFCIAIALCNGDNSVAAISVSIPLYRATDDKISLVKENLKRVKMNTEQYLKKFNIVDGWEIV</sequence>
<evidence type="ECO:0000259" key="4">
    <source>
        <dbReference type="PROSITE" id="PS51077"/>
    </source>
</evidence>
<dbReference type="InterPro" id="IPR036390">
    <property type="entry name" value="WH_DNA-bd_sf"/>
</dbReference>
<gene>
    <name evidence="7" type="primary">iclR</name>
    <name evidence="7" type="ORF">BEH84_00522</name>
    <name evidence="6" type="ORF">BEI61_02033</name>
    <name evidence="8" type="ORF">BEI63_16895</name>
</gene>
<dbReference type="InterPro" id="IPR036388">
    <property type="entry name" value="WH-like_DNA-bd_sf"/>
</dbReference>
<evidence type="ECO:0000313" key="7">
    <source>
        <dbReference type="EMBL" id="ODM12807.1"/>
    </source>
</evidence>
<dbReference type="Gene3D" id="3.30.450.40">
    <property type="match status" value="1"/>
</dbReference>
<reference evidence="8 10" key="2">
    <citation type="submission" date="2016-08" db="EMBL/GenBank/DDBJ databases">
        <title>Characterization of Isolates of Eisenbergiella tayi Derived from Blood Cultures, Using Whole Genome Sequencing.</title>
        <authorList>
            <person name="Bernier A.-M."/>
            <person name="Burdz T."/>
            <person name="Wiebe D."/>
            <person name="Bernard K."/>
        </authorList>
    </citation>
    <scope>NUCLEOTIDE SEQUENCE [LARGE SCALE GENOMIC DNA]</scope>
    <source>
        <strain evidence="8 10">NML120146</strain>
    </source>
</reference>
<dbReference type="GO" id="GO:0003677">
    <property type="term" value="F:DNA binding"/>
    <property type="evidence" value="ECO:0007669"/>
    <property type="project" value="UniProtKB-KW"/>
</dbReference>
<accession>A0A1E3AVS2</accession>
<evidence type="ECO:0000313" key="10">
    <source>
        <dbReference type="Proteomes" id="UP000094869"/>
    </source>
</evidence>
<dbReference type="SUPFAM" id="SSF46785">
    <property type="entry name" value="Winged helix' DNA-binding domain"/>
    <property type="match status" value="1"/>
</dbReference>
<dbReference type="Proteomes" id="UP000094869">
    <property type="component" value="Unassembled WGS sequence"/>
</dbReference>
<dbReference type="InterPro" id="IPR014757">
    <property type="entry name" value="Tscrpt_reg_IclR_C"/>
</dbReference>
<dbReference type="Proteomes" id="UP000095003">
    <property type="component" value="Unassembled WGS sequence"/>
</dbReference>
<dbReference type="GO" id="GO:0003700">
    <property type="term" value="F:DNA-binding transcription factor activity"/>
    <property type="evidence" value="ECO:0007669"/>
    <property type="project" value="TreeGrafter"/>
</dbReference>
<evidence type="ECO:0000256" key="2">
    <source>
        <dbReference type="ARBA" id="ARBA00023125"/>
    </source>
</evidence>
<protein>
    <submittedName>
        <fullName evidence="7">Acetate operon repressor</fullName>
    </submittedName>
</protein>
<evidence type="ECO:0000313" key="11">
    <source>
        <dbReference type="Proteomes" id="UP000095003"/>
    </source>
</evidence>
<dbReference type="AlphaFoldDB" id="A0A1E3AVS2"/>
<evidence type="ECO:0000256" key="3">
    <source>
        <dbReference type="ARBA" id="ARBA00023163"/>
    </source>
</evidence>
<dbReference type="Pfam" id="PF09339">
    <property type="entry name" value="HTH_IclR"/>
    <property type="match status" value="1"/>
</dbReference>
<dbReference type="SUPFAM" id="SSF55781">
    <property type="entry name" value="GAF domain-like"/>
    <property type="match status" value="1"/>
</dbReference>
<dbReference type="PROSITE" id="PS51077">
    <property type="entry name" value="HTH_ICLR"/>
    <property type="match status" value="1"/>
</dbReference>
<feature type="domain" description="IclR-ED" evidence="5">
    <location>
        <begin position="69"/>
        <end position="250"/>
    </location>
</feature>
<dbReference type="EMBL" id="MCGI01000001">
    <property type="protein sequence ID" value="ODM12807.1"/>
    <property type="molecule type" value="Genomic_DNA"/>
</dbReference>
<evidence type="ECO:0000313" key="9">
    <source>
        <dbReference type="Proteomes" id="UP000094067"/>
    </source>
</evidence>
<organism evidence="7 11">
    <name type="scientific">Eisenbergiella tayi</name>
    <dbReference type="NCBI Taxonomy" id="1432052"/>
    <lineage>
        <taxon>Bacteria</taxon>
        <taxon>Bacillati</taxon>
        <taxon>Bacillota</taxon>
        <taxon>Clostridia</taxon>
        <taxon>Lachnospirales</taxon>
        <taxon>Lachnospiraceae</taxon>
        <taxon>Eisenbergiella</taxon>
    </lineage>
</organism>
<dbReference type="GO" id="GO:0045892">
    <property type="term" value="P:negative regulation of DNA-templated transcription"/>
    <property type="evidence" value="ECO:0007669"/>
    <property type="project" value="TreeGrafter"/>
</dbReference>
<dbReference type="RefSeq" id="WP_044970366.1">
    <property type="nucleotide sequence ID" value="NZ_DAWDRA010000414.1"/>
</dbReference>
<evidence type="ECO:0000256" key="1">
    <source>
        <dbReference type="ARBA" id="ARBA00023015"/>
    </source>
</evidence>
<dbReference type="Gene3D" id="1.10.10.10">
    <property type="entry name" value="Winged helix-like DNA-binding domain superfamily/Winged helix DNA-binding domain"/>
    <property type="match status" value="1"/>
</dbReference>
<keyword evidence="1" id="KW-0805">Transcription regulation</keyword>
<dbReference type="SMART" id="SM00346">
    <property type="entry name" value="HTH_ICLR"/>
    <property type="match status" value="1"/>
</dbReference>
<feature type="domain" description="HTH iclR-type" evidence="4">
    <location>
        <begin position="6"/>
        <end position="68"/>
    </location>
</feature>
<dbReference type="EMBL" id="MCGH01000002">
    <property type="protein sequence ID" value="ODM06144.1"/>
    <property type="molecule type" value="Genomic_DNA"/>
</dbReference>
<dbReference type="InterPro" id="IPR029016">
    <property type="entry name" value="GAF-like_dom_sf"/>
</dbReference>
<dbReference type="Proteomes" id="UP000094067">
    <property type="component" value="Unassembled WGS sequence"/>
</dbReference>
<reference evidence="9 11" key="1">
    <citation type="submission" date="2016-07" db="EMBL/GenBank/DDBJ databases">
        <title>Characterization of isolates of Eisenbergiella tayi derived from blood cultures, using whole genome sequencing.</title>
        <authorList>
            <person name="Burdz T."/>
            <person name="Wiebe D."/>
            <person name="Huynh C."/>
            <person name="Bernard K."/>
        </authorList>
    </citation>
    <scope>NUCLEOTIDE SEQUENCE [LARGE SCALE GENOMIC DNA]</scope>
    <source>
        <strain evidence="6 9">NML 110608</strain>
        <strain evidence="7 11">NML 120489</strain>
    </source>
</reference>